<dbReference type="Proteomes" id="UP001177670">
    <property type="component" value="Unassembled WGS sequence"/>
</dbReference>
<proteinExistence type="predicted"/>
<comment type="caution">
    <text evidence="1">The sequence shown here is derived from an EMBL/GenBank/DDBJ whole genome shotgun (WGS) entry which is preliminary data.</text>
</comment>
<evidence type="ECO:0000313" key="1">
    <source>
        <dbReference type="EMBL" id="KAK1131697.1"/>
    </source>
</evidence>
<protein>
    <submittedName>
        <fullName evidence="1">Uncharacterized protein</fullName>
    </submittedName>
</protein>
<organism evidence="1 2">
    <name type="scientific">Melipona bicolor</name>
    <dbReference type="NCBI Taxonomy" id="60889"/>
    <lineage>
        <taxon>Eukaryota</taxon>
        <taxon>Metazoa</taxon>
        <taxon>Ecdysozoa</taxon>
        <taxon>Arthropoda</taxon>
        <taxon>Hexapoda</taxon>
        <taxon>Insecta</taxon>
        <taxon>Pterygota</taxon>
        <taxon>Neoptera</taxon>
        <taxon>Endopterygota</taxon>
        <taxon>Hymenoptera</taxon>
        <taxon>Apocrita</taxon>
        <taxon>Aculeata</taxon>
        <taxon>Apoidea</taxon>
        <taxon>Anthophila</taxon>
        <taxon>Apidae</taxon>
        <taxon>Melipona</taxon>
    </lineage>
</organism>
<keyword evidence="2" id="KW-1185">Reference proteome</keyword>
<gene>
    <name evidence="1" type="ORF">K0M31_015858</name>
</gene>
<evidence type="ECO:0000313" key="2">
    <source>
        <dbReference type="Proteomes" id="UP001177670"/>
    </source>
</evidence>
<accession>A0AA40KT13</accession>
<dbReference type="EMBL" id="JAHYIQ010000005">
    <property type="protein sequence ID" value="KAK1131697.1"/>
    <property type="molecule type" value="Genomic_DNA"/>
</dbReference>
<dbReference type="AlphaFoldDB" id="A0AA40KT13"/>
<name>A0AA40KT13_9HYME</name>
<reference evidence="1" key="1">
    <citation type="submission" date="2021-10" db="EMBL/GenBank/DDBJ databases">
        <title>Melipona bicolor Genome sequencing and assembly.</title>
        <authorList>
            <person name="Araujo N.S."/>
            <person name="Arias M.C."/>
        </authorList>
    </citation>
    <scope>NUCLEOTIDE SEQUENCE</scope>
    <source>
        <strain evidence="1">USP_2M_L1-L4_2017</strain>
        <tissue evidence="1">Whole body</tissue>
    </source>
</reference>
<sequence>MEIIALHLVTARFIFKANETNFYRFVNLTLEANSLRCPGIDEKTCFRSSRQKRNGGTIYFARQTRHSGLIYLDRQSCRETQHKSTHGKLTTEVIIVSP</sequence>